<comment type="caution">
    <text evidence="9">The sequence shown here is derived from an EMBL/GenBank/DDBJ whole genome shotgun (WGS) entry which is preliminary data.</text>
</comment>
<dbReference type="Pfam" id="PF00034">
    <property type="entry name" value="Cytochrom_C"/>
    <property type="match status" value="1"/>
</dbReference>
<dbReference type="InterPro" id="IPR028081">
    <property type="entry name" value="Leu-bd"/>
</dbReference>
<dbReference type="EMBL" id="AWSQ01000005">
    <property type="protein sequence ID" value="KFX68585.1"/>
    <property type="molecule type" value="Genomic_DNA"/>
</dbReference>
<keyword evidence="4 7" id="KW-0732">Signal</keyword>
<evidence type="ECO:0000313" key="10">
    <source>
        <dbReference type="Proteomes" id="UP000030063"/>
    </source>
</evidence>
<dbReference type="InterPro" id="IPR028082">
    <property type="entry name" value="Peripla_BP_I"/>
</dbReference>
<sequence length="519" mass="55806">MTHWPWLLIGSLCWTAMAAALELTPQEAAGKRIYLEGTGSSDAPIYALVGASDTSIPASALPCGNCHGADGRGRPEGGVRPPDITWQRLTKAYGQRLDSGRSYPAYDEAALVRALSEGRDPAGNRLDPAMPRFVMSLRDMTDLSAYLKRLEDDRDPGLEDELLRIGTLLPAKGSLAASGETVAAVLAGVIGGINDAGGIYGRKLELVIADPGPDRRSAEAALHRLLAQRIFALVAPLAPAFEGHFADLIEASGLPLIGPLTQLAEEHSSRLVFDPLPGLREQLFALGDYASAHLELSDPLASIVYPQDSRLRPLAEALEIRLQGQGWSRVRLLGYRPDSLENMADRLPRETQAVFFLGASDAFAALTERLRDAQPSPYLFAASTQVGAAAMQAPRRFSDRLFLSYPFLPGDWTPSGVADLLEVRQRGGIGGQHALMQVGAYSAAMLLGEGLKRAGRDASREKLVTALENLHDFNTGLTPVLGFGPGKRVGAAGAHIVKVDIQGQRFWPTGRYIRVDPRL</sequence>
<name>A0A0A1YFB5_9PSED</name>
<dbReference type="STRING" id="1395571.TMS3_0118235"/>
<dbReference type="Pfam" id="PF13458">
    <property type="entry name" value="Peripla_BP_6"/>
    <property type="match status" value="1"/>
</dbReference>
<evidence type="ECO:0000256" key="3">
    <source>
        <dbReference type="ARBA" id="ARBA00022723"/>
    </source>
</evidence>
<dbReference type="PANTHER" id="PTHR47235">
    <property type="entry name" value="BLR6548 PROTEIN"/>
    <property type="match status" value="1"/>
</dbReference>
<evidence type="ECO:0000256" key="4">
    <source>
        <dbReference type="ARBA" id="ARBA00022729"/>
    </source>
</evidence>
<feature type="chain" id="PRO_5001984197" evidence="7">
    <location>
        <begin position="19"/>
        <end position="519"/>
    </location>
</feature>
<dbReference type="PROSITE" id="PS51007">
    <property type="entry name" value="CYTC"/>
    <property type="match status" value="1"/>
</dbReference>
<proteinExistence type="inferred from homology"/>
<dbReference type="eggNOG" id="COG0683">
    <property type="taxonomic scope" value="Bacteria"/>
</dbReference>
<evidence type="ECO:0000256" key="5">
    <source>
        <dbReference type="ARBA" id="ARBA00023004"/>
    </source>
</evidence>
<evidence type="ECO:0000256" key="1">
    <source>
        <dbReference type="ARBA" id="ARBA00010062"/>
    </source>
</evidence>
<dbReference type="PANTHER" id="PTHR47235:SF1">
    <property type="entry name" value="BLR6548 PROTEIN"/>
    <property type="match status" value="1"/>
</dbReference>
<evidence type="ECO:0000313" key="9">
    <source>
        <dbReference type="EMBL" id="KFX68585.1"/>
    </source>
</evidence>
<accession>A0A0A1YFB5</accession>
<dbReference type="InterPro" id="IPR036909">
    <property type="entry name" value="Cyt_c-like_dom_sf"/>
</dbReference>
<dbReference type="SUPFAM" id="SSF46626">
    <property type="entry name" value="Cytochrome c"/>
    <property type="match status" value="1"/>
</dbReference>
<evidence type="ECO:0000256" key="7">
    <source>
        <dbReference type="SAM" id="SignalP"/>
    </source>
</evidence>
<evidence type="ECO:0000259" key="8">
    <source>
        <dbReference type="PROSITE" id="PS51007"/>
    </source>
</evidence>
<dbReference type="Proteomes" id="UP000030063">
    <property type="component" value="Unassembled WGS sequence"/>
</dbReference>
<comment type="similarity">
    <text evidence="1">Belongs to the leucine-binding protein family.</text>
</comment>
<feature type="domain" description="Cytochrome c" evidence="8">
    <location>
        <begin position="25"/>
        <end position="151"/>
    </location>
</feature>
<dbReference type="GO" id="GO:0009055">
    <property type="term" value="F:electron transfer activity"/>
    <property type="evidence" value="ECO:0007669"/>
    <property type="project" value="InterPro"/>
</dbReference>
<dbReference type="Gene3D" id="3.40.50.2300">
    <property type="match status" value="2"/>
</dbReference>
<evidence type="ECO:0000256" key="2">
    <source>
        <dbReference type="ARBA" id="ARBA00022617"/>
    </source>
</evidence>
<dbReference type="SUPFAM" id="SSF53822">
    <property type="entry name" value="Periplasmic binding protein-like I"/>
    <property type="match status" value="1"/>
</dbReference>
<evidence type="ECO:0000256" key="6">
    <source>
        <dbReference type="PROSITE-ProRule" id="PRU00433"/>
    </source>
</evidence>
<organism evidence="9 10">
    <name type="scientific">Pseudomonas taeanensis MS-3</name>
    <dbReference type="NCBI Taxonomy" id="1395571"/>
    <lineage>
        <taxon>Bacteria</taxon>
        <taxon>Pseudomonadati</taxon>
        <taxon>Pseudomonadota</taxon>
        <taxon>Gammaproteobacteria</taxon>
        <taxon>Pseudomonadales</taxon>
        <taxon>Pseudomonadaceae</taxon>
        <taxon>Pseudomonas</taxon>
    </lineage>
</organism>
<keyword evidence="2 6" id="KW-0349">Heme</keyword>
<dbReference type="Gene3D" id="1.10.760.10">
    <property type="entry name" value="Cytochrome c-like domain"/>
    <property type="match status" value="1"/>
</dbReference>
<feature type="signal peptide" evidence="7">
    <location>
        <begin position="1"/>
        <end position="18"/>
    </location>
</feature>
<dbReference type="GO" id="GO:0046872">
    <property type="term" value="F:metal ion binding"/>
    <property type="evidence" value="ECO:0007669"/>
    <property type="project" value="UniProtKB-KW"/>
</dbReference>
<dbReference type="InterPro" id="IPR009056">
    <property type="entry name" value="Cyt_c-like_dom"/>
</dbReference>
<protein>
    <submittedName>
        <fullName evidence="9">Cytochrome C</fullName>
    </submittedName>
</protein>
<keyword evidence="5 6" id="KW-0408">Iron</keyword>
<gene>
    <name evidence="9" type="ORF">TMS3_0118235</name>
</gene>
<keyword evidence="3 6" id="KW-0479">Metal-binding</keyword>
<keyword evidence="10" id="KW-1185">Reference proteome</keyword>
<dbReference type="AlphaFoldDB" id="A0A0A1YFB5"/>
<dbReference type="eggNOG" id="COG2010">
    <property type="taxonomic scope" value="Bacteria"/>
</dbReference>
<dbReference type="GO" id="GO:0020037">
    <property type="term" value="F:heme binding"/>
    <property type="evidence" value="ECO:0007669"/>
    <property type="project" value="InterPro"/>
</dbReference>
<reference evidence="9 10" key="1">
    <citation type="journal article" date="2014" name="Genome Announc.">
        <title>Draft Genome Sequence of Petroleum Oil-Degrading Marine Bacterium Pseudomonas taeanensis Strain MS-3, Isolated from a Crude Oil-Contaminated Seashore.</title>
        <authorList>
            <person name="Lee S.Y."/>
            <person name="Kim S.H."/>
            <person name="Lee D.G."/>
            <person name="Shin S."/>
            <person name="Yun S.H."/>
            <person name="Choi C.W."/>
            <person name="Chung Y.H."/>
            <person name="Choi J.S."/>
            <person name="Kahng H.Y."/>
            <person name="Kim S.I."/>
        </authorList>
    </citation>
    <scope>NUCLEOTIDE SEQUENCE [LARGE SCALE GENOMIC DNA]</scope>
    <source>
        <strain evidence="9 10">MS-3</strain>
    </source>
</reference>